<dbReference type="InterPro" id="IPR007253">
    <property type="entry name" value="Cell_wall-bd_2"/>
</dbReference>
<dbReference type="PANTHER" id="PTHR30032">
    <property type="entry name" value="N-ACETYLMURAMOYL-L-ALANINE AMIDASE-RELATED"/>
    <property type="match status" value="1"/>
</dbReference>
<feature type="region of interest" description="Disordered" evidence="1">
    <location>
        <begin position="452"/>
        <end position="480"/>
    </location>
</feature>
<gene>
    <name evidence="2" type="ORF">DVS28_a4700</name>
</gene>
<accession>A0A346Y4G4</accession>
<evidence type="ECO:0000313" key="3">
    <source>
        <dbReference type="Proteomes" id="UP000264006"/>
    </source>
</evidence>
<dbReference type="PANTHER" id="PTHR30032:SF1">
    <property type="entry name" value="N-ACETYLMURAMOYL-L-ALANINE AMIDASE LYTC"/>
    <property type="match status" value="1"/>
</dbReference>
<evidence type="ECO:0000256" key="1">
    <source>
        <dbReference type="SAM" id="MobiDB-lite"/>
    </source>
</evidence>
<evidence type="ECO:0000313" key="2">
    <source>
        <dbReference type="EMBL" id="AXV09361.1"/>
    </source>
</evidence>
<proteinExistence type="predicted"/>
<organism evidence="2 3">
    <name type="scientific">Euzebya pacifica</name>
    <dbReference type="NCBI Taxonomy" id="1608957"/>
    <lineage>
        <taxon>Bacteria</taxon>
        <taxon>Bacillati</taxon>
        <taxon>Actinomycetota</taxon>
        <taxon>Nitriliruptoria</taxon>
        <taxon>Euzebyales</taxon>
    </lineage>
</organism>
<dbReference type="KEGG" id="euz:DVS28_a4700"/>
<protein>
    <recommendedName>
        <fullName evidence="4">Cell wall binding repeat 2</fullName>
    </recommendedName>
</protein>
<sequence length="653" mass="67350">MMQSMSALLRRSAFAGVIAAVLALAMTLPAQSQIPGLDDLPIAPPGVIGAILDPLEDVIETITEPLGDALGDVPFDNAVRLDANDAVEASIALSRVTFDSANLVMIGRDDVFADSLSSVASQGIAGAPLLLTQTDDLDLRIADELTRLGATEILLLGSEDAISPDLESKFVANFGEDNVSRVGGPSRVETAAMLAEHVAPDADTALLMRAYPEEGSDQSQAYADALGAGPLGSSMEYPALLTTTGYLHPAAETYFEDSGVEEVVIVGGEAAIGPEVADTLTDMGITVTRVAGENRYGTAIEIARFMGFLDAADTSRLILTEAGSVEEPLWSAGFAAAAHGAVYEAPVILADGPLLPPETIAYLGDGLLSNALRLNNLPLICNSFVDFLACETAALLMLGLLDEVNELTGGVLEDVLGPVFDQLLGLLEGIIPGSDGTSPGLLGAILSIIGVDGDEETPPGEDGTDCDGDGNTDDSEADCPEDPSAAFASAMAAQPTEVRAAFERVIGPEGNRVSTSRQAALIPIFENLDAALAAPIDTSDPVQAAALVDILDAIDDVLGSQSRVVPLDQLNDLLTGVETLLAGIVDDSVLGSLGDLVDILDIDSSDAVTGLVTEVTGILGGLSGFDSSTRSFADRYGDDAVALEQTLERLTAE</sequence>
<dbReference type="InterPro" id="IPR051922">
    <property type="entry name" value="Bact_Sporulation_Assoc"/>
</dbReference>
<dbReference type="EMBL" id="CP031165">
    <property type="protein sequence ID" value="AXV09361.1"/>
    <property type="molecule type" value="Genomic_DNA"/>
</dbReference>
<dbReference type="Gene3D" id="3.40.50.12090">
    <property type="match status" value="1"/>
</dbReference>
<reference evidence="2 3" key="1">
    <citation type="submission" date="2018-09" db="EMBL/GenBank/DDBJ databases">
        <title>Complete genome sequence of Euzebya sp. DY32-46 isolated from seawater of Pacific Ocean.</title>
        <authorList>
            <person name="Xu L."/>
            <person name="Wu Y.-H."/>
            <person name="Xu X.-W."/>
        </authorList>
    </citation>
    <scope>NUCLEOTIDE SEQUENCE [LARGE SCALE GENOMIC DNA]</scope>
    <source>
        <strain evidence="2 3">DY32-46</strain>
    </source>
</reference>
<dbReference type="Pfam" id="PF04122">
    <property type="entry name" value="CW_binding_2"/>
    <property type="match status" value="2"/>
</dbReference>
<evidence type="ECO:0008006" key="4">
    <source>
        <dbReference type="Google" id="ProtNLM"/>
    </source>
</evidence>
<dbReference type="AlphaFoldDB" id="A0A346Y4G4"/>
<dbReference type="Proteomes" id="UP000264006">
    <property type="component" value="Chromosome"/>
</dbReference>
<name>A0A346Y4G4_9ACTN</name>
<keyword evidence="3" id="KW-1185">Reference proteome</keyword>